<dbReference type="Gene3D" id="3.40.50.1820">
    <property type="entry name" value="alpha/beta hydrolase"/>
    <property type="match status" value="1"/>
</dbReference>
<proteinExistence type="predicted"/>
<dbReference type="EMBL" id="JACHVZ010000018">
    <property type="protein sequence ID" value="MBB2931229.1"/>
    <property type="molecule type" value="Genomic_DNA"/>
</dbReference>
<gene>
    <name evidence="1" type="ORF">FHX59_005699</name>
</gene>
<dbReference type="Proteomes" id="UP000533533">
    <property type="component" value="Unassembled WGS sequence"/>
</dbReference>
<comment type="caution">
    <text evidence="1">The sequence shown here is derived from an EMBL/GenBank/DDBJ whole genome shotgun (WGS) entry which is preliminary data.</text>
</comment>
<organism evidence="1 2">
    <name type="scientific">Paraburkholderia silvatlantica</name>
    <dbReference type="NCBI Taxonomy" id="321895"/>
    <lineage>
        <taxon>Bacteria</taxon>
        <taxon>Pseudomonadati</taxon>
        <taxon>Pseudomonadota</taxon>
        <taxon>Betaproteobacteria</taxon>
        <taxon>Burkholderiales</taxon>
        <taxon>Burkholderiaceae</taxon>
        <taxon>Paraburkholderia</taxon>
    </lineage>
</organism>
<dbReference type="SUPFAM" id="SSF53474">
    <property type="entry name" value="alpha/beta-Hydrolases"/>
    <property type="match status" value="1"/>
</dbReference>
<keyword evidence="2" id="KW-1185">Reference proteome</keyword>
<evidence type="ECO:0000313" key="2">
    <source>
        <dbReference type="Proteomes" id="UP000533533"/>
    </source>
</evidence>
<reference evidence="1 2" key="1">
    <citation type="submission" date="2020-08" db="EMBL/GenBank/DDBJ databases">
        <title>Genomic Encyclopedia of Type Strains, Phase IV (KMG-V): Genome sequencing to study the core and pangenomes of soil and plant-associated prokaryotes.</title>
        <authorList>
            <person name="Whitman W."/>
        </authorList>
    </citation>
    <scope>NUCLEOTIDE SEQUENCE [LARGE SCALE GENOMIC DNA]</scope>
    <source>
        <strain evidence="1 2">SRMrh-85</strain>
    </source>
</reference>
<dbReference type="InterPro" id="IPR029058">
    <property type="entry name" value="AB_hydrolase_fold"/>
</dbReference>
<name>A0ABR6FXG8_9BURK</name>
<sequence length="226" mass="25391">MIVVTHGSGRSVAEYRSAFGSFADEHRCVVLCPLFPMGVRGNGYADGYKNILEGDIRYDEVLLAMIAELEEAAEYSFGRFHLFGFSGGGQYAHRFFYLHPRRLASVSIGAPGMVTRIDSERDWWFGTRDLQTVFGTSLSLKDMRRVPVQMIVGAEDVEDPVPARLRPLIETLGPVGRDRIERLQLLKENYEENGIAVRMDLVPDVGHEGLKVIPTVLDFLRLQVSE</sequence>
<accession>A0ABR6FXG8</accession>
<evidence type="ECO:0000313" key="1">
    <source>
        <dbReference type="EMBL" id="MBB2931229.1"/>
    </source>
</evidence>
<protein>
    <submittedName>
        <fullName evidence="1">Esterase</fullName>
    </submittedName>
</protein>
<dbReference type="RefSeq" id="WP_133253690.1">
    <property type="nucleotide sequence ID" value="NZ_JACHVZ010000018.1"/>
</dbReference>